<feature type="domain" description="Alginate lyase" evidence="1">
    <location>
        <begin position="90"/>
        <end position="368"/>
    </location>
</feature>
<sequence length="422" mass="47431">MFMRTCARPVLIAIAICMTTGCGGELKPPRKQEETTAMTQATVPTLIHLDYKEISSIRDKVKANDSSVFPAYSALLNEATSYLKKPARSVMGKAHIPPSGDKHDFFAIGKYAWPNPETPGGMPFIRRDGYTNPEASSDKYDLGPYFNMRIRVNTLAMAYFYSGSEAYAAKAAELLRVWFLNPETRMNPNFNYASSLPGVNDGMAIGIIEGVQLIGLLDSVNLLTSSTSWTAADNEALKRWFTAYTDWLLESPAGKEEYRATDNHGSWYAAQVAAFSLYGGNLERARQMMDRAKWQVDVQFTPDGGLHRELKRNRALFYSLYGLSAFVALARCGEVLGDDLWWYQTKDGRGIERGFNFLAPYLAEEIPWAWQNIDKEINGLAVQLTRRAEKVYASPRLAAVSRHLTTLRPRTDWSFWLMTTPS</sequence>
<protein>
    <recommendedName>
        <fullName evidence="1">Alginate lyase domain-containing protein</fullName>
    </recommendedName>
</protein>
<dbReference type="InterPro" id="IPR008397">
    <property type="entry name" value="Alginate_lyase_dom"/>
</dbReference>
<proteinExistence type="predicted"/>
<keyword evidence="3" id="KW-1185">Reference proteome</keyword>
<evidence type="ECO:0000313" key="3">
    <source>
        <dbReference type="Proteomes" id="UP000730618"/>
    </source>
</evidence>
<gene>
    <name evidence="2" type="ORF">PAECIP111802_04445</name>
</gene>
<dbReference type="EMBL" id="CAJVCE010000013">
    <property type="protein sequence ID" value="CAG7649259.1"/>
    <property type="molecule type" value="Genomic_DNA"/>
</dbReference>
<evidence type="ECO:0000259" key="1">
    <source>
        <dbReference type="Pfam" id="PF05426"/>
    </source>
</evidence>
<dbReference type="PROSITE" id="PS51257">
    <property type="entry name" value="PROKAR_LIPOPROTEIN"/>
    <property type="match status" value="1"/>
</dbReference>
<organism evidence="2 3">
    <name type="scientific">Paenibacillus allorhizosphaerae</name>
    <dbReference type="NCBI Taxonomy" id="2849866"/>
    <lineage>
        <taxon>Bacteria</taxon>
        <taxon>Bacillati</taxon>
        <taxon>Bacillota</taxon>
        <taxon>Bacilli</taxon>
        <taxon>Bacillales</taxon>
        <taxon>Paenibacillaceae</taxon>
        <taxon>Paenibacillus</taxon>
    </lineage>
</organism>
<evidence type="ECO:0000313" key="2">
    <source>
        <dbReference type="EMBL" id="CAG7649259.1"/>
    </source>
</evidence>
<name>A0ABN7TTQ0_9BACL</name>
<dbReference type="Proteomes" id="UP000730618">
    <property type="component" value="Unassembled WGS sequence"/>
</dbReference>
<reference evidence="2 3" key="1">
    <citation type="submission" date="2021-06" db="EMBL/GenBank/DDBJ databases">
        <authorList>
            <person name="Criscuolo A."/>
        </authorList>
    </citation>
    <scope>NUCLEOTIDE SEQUENCE [LARGE SCALE GENOMIC DNA]</scope>
    <source>
        <strain evidence="3">CIP 111802</strain>
    </source>
</reference>
<comment type="caution">
    <text evidence="2">The sequence shown here is derived from an EMBL/GenBank/DDBJ whole genome shotgun (WGS) entry which is preliminary data.</text>
</comment>
<dbReference type="Pfam" id="PF05426">
    <property type="entry name" value="Alginate_lyase"/>
    <property type="match status" value="1"/>
</dbReference>
<accession>A0ABN7TTQ0</accession>